<proteinExistence type="predicted"/>
<gene>
    <name evidence="1" type="ORF">I4X03_015075</name>
</gene>
<reference evidence="1 2" key="2">
    <citation type="submission" date="2021-08" db="EMBL/GenBank/DDBJ databases">
        <title>Massilia sp. R798.</title>
        <authorList>
            <person name="Baek J.H."/>
            <person name="Jung H.S."/>
            <person name="Kim K.R."/>
            <person name="Jeon C.O."/>
        </authorList>
    </citation>
    <scope>NUCLEOTIDE SEQUENCE [LARGE SCALE GENOMIC DNA]</scope>
    <source>
        <strain evidence="1 2">R798</strain>
    </source>
</reference>
<evidence type="ECO:0000313" key="1">
    <source>
        <dbReference type="EMBL" id="MBZ2208586.1"/>
    </source>
</evidence>
<organism evidence="1 2">
    <name type="scientific">Massilia soli</name>
    <dbReference type="NCBI Taxonomy" id="2792854"/>
    <lineage>
        <taxon>Bacteria</taxon>
        <taxon>Pseudomonadati</taxon>
        <taxon>Pseudomonadota</taxon>
        <taxon>Betaproteobacteria</taxon>
        <taxon>Burkholderiales</taxon>
        <taxon>Oxalobacteraceae</taxon>
        <taxon>Telluria group</taxon>
        <taxon>Massilia</taxon>
    </lineage>
</organism>
<comment type="caution">
    <text evidence="1">The sequence shown here is derived from an EMBL/GenBank/DDBJ whole genome shotgun (WGS) entry which is preliminary data.</text>
</comment>
<sequence>MLTIVLCLALGVFLAYVVPTGVESGIKYCAPTESDFQELLRRRGLSE</sequence>
<dbReference type="EMBL" id="JAFBIL020000006">
    <property type="protein sequence ID" value="MBZ2208586.1"/>
    <property type="molecule type" value="Genomic_DNA"/>
</dbReference>
<dbReference type="Proteomes" id="UP000809349">
    <property type="component" value="Unassembled WGS sequence"/>
</dbReference>
<protein>
    <submittedName>
        <fullName evidence="1">Uncharacterized protein</fullName>
    </submittedName>
</protein>
<accession>A0ABS7SRL8</accession>
<evidence type="ECO:0000313" key="2">
    <source>
        <dbReference type="Proteomes" id="UP000809349"/>
    </source>
</evidence>
<dbReference type="RefSeq" id="WP_223469072.1">
    <property type="nucleotide sequence ID" value="NZ_JAFBIL020000006.1"/>
</dbReference>
<keyword evidence="2" id="KW-1185">Reference proteome</keyword>
<reference evidence="1 2" key="1">
    <citation type="submission" date="2021-01" db="EMBL/GenBank/DDBJ databases">
        <authorList>
            <person name="Ruan W."/>
            <person name="Khan S.A."/>
            <person name="Jeon C.O."/>
        </authorList>
    </citation>
    <scope>NUCLEOTIDE SEQUENCE [LARGE SCALE GENOMIC DNA]</scope>
    <source>
        <strain evidence="1 2">R798</strain>
    </source>
</reference>
<name>A0ABS7SRL8_9BURK</name>